<proteinExistence type="predicted"/>
<evidence type="ECO:0000313" key="3">
    <source>
        <dbReference type="Proteomes" id="UP000192578"/>
    </source>
</evidence>
<dbReference type="AlphaFoldDB" id="A0A1W0WEH4"/>
<dbReference type="InterPro" id="IPR011009">
    <property type="entry name" value="Kinase-like_dom_sf"/>
</dbReference>
<dbReference type="InterPro" id="IPR000719">
    <property type="entry name" value="Prot_kinase_dom"/>
</dbReference>
<dbReference type="PANTHER" id="PTHR24361">
    <property type="entry name" value="MITOGEN-ACTIVATED KINASE KINASE KINASE"/>
    <property type="match status" value="1"/>
</dbReference>
<gene>
    <name evidence="2" type="ORF">BV898_12158</name>
</gene>
<dbReference type="Gene3D" id="1.10.510.10">
    <property type="entry name" value="Transferase(Phosphotransferase) domain 1"/>
    <property type="match status" value="1"/>
</dbReference>
<dbReference type="GO" id="GO:0004674">
    <property type="term" value="F:protein serine/threonine kinase activity"/>
    <property type="evidence" value="ECO:0007669"/>
    <property type="project" value="TreeGrafter"/>
</dbReference>
<dbReference type="GO" id="GO:0005524">
    <property type="term" value="F:ATP binding"/>
    <property type="evidence" value="ECO:0007669"/>
    <property type="project" value="InterPro"/>
</dbReference>
<organism evidence="2 3">
    <name type="scientific">Hypsibius exemplaris</name>
    <name type="common">Freshwater tardigrade</name>
    <dbReference type="NCBI Taxonomy" id="2072580"/>
    <lineage>
        <taxon>Eukaryota</taxon>
        <taxon>Metazoa</taxon>
        <taxon>Ecdysozoa</taxon>
        <taxon>Tardigrada</taxon>
        <taxon>Eutardigrada</taxon>
        <taxon>Parachela</taxon>
        <taxon>Hypsibioidea</taxon>
        <taxon>Hypsibiidae</taxon>
        <taxon>Hypsibius</taxon>
    </lineage>
</organism>
<feature type="domain" description="Protein kinase" evidence="1">
    <location>
        <begin position="129"/>
        <end position="398"/>
    </location>
</feature>
<comment type="caution">
    <text evidence="2">The sequence shown here is derived from an EMBL/GenBank/DDBJ whole genome shotgun (WGS) entry which is preliminary data.</text>
</comment>
<dbReference type="EMBL" id="MTYJ01000120">
    <property type="protein sequence ID" value="OQV13615.1"/>
    <property type="molecule type" value="Genomic_DNA"/>
</dbReference>
<accession>A0A1W0WEH4</accession>
<dbReference type="Pfam" id="PF00069">
    <property type="entry name" value="Pkinase"/>
    <property type="match status" value="1"/>
</dbReference>
<protein>
    <recommendedName>
        <fullName evidence="1">Protein kinase domain-containing protein</fullName>
    </recommendedName>
</protein>
<name>A0A1W0WEH4_HYPEX</name>
<evidence type="ECO:0000259" key="1">
    <source>
        <dbReference type="PROSITE" id="PS50011"/>
    </source>
</evidence>
<evidence type="ECO:0000313" key="2">
    <source>
        <dbReference type="EMBL" id="OQV13615.1"/>
    </source>
</evidence>
<sequence>MGPYGLFQYSKYWRNVELLALVLWADPNVLSSPEAADKNNTVRTALDKEFGKGLASSKSFSVYSVVRNMGSFGGSYVFAVGIPKQSATTTFGLNLATNEHLKYPICITGADGMFLVWPEISNASLISDSLVSVSPGGGRRSTVYKGRLKGNFSVAVKDIPILAGSDKIQHNKEIMEKIYEKFEKLRHPNIARHIYSHLYIPPPDEFGFPVYRVVMTFCGGGTLANRVKDIIKPKQLIDWSNGILSGLQYLHEANIIHRDLKGEHIMFQGPGQGYGLVQIISLGRTPTASSQSYVSPALSRTAFQPQDAEVFTSYDIWSWACVVIQMVTGVAPKAASLVGESKSKYVEGTPTVLVDLPDGLVQLVRECLEMDPKLRPSSSDLLNSCSSKDIEQRCGSWICPSRKRVEPSSIRAGMSQQV</sequence>
<dbReference type="Proteomes" id="UP000192578">
    <property type="component" value="Unassembled WGS sequence"/>
</dbReference>
<dbReference type="SUPFAM" id="SSF56112">
    <property type="entry name" value="Protein kinase-like (PK-like)"/>
    <property type="match status" value="1"/>
</dbReference>
<keyword evidence="3" id="KW-1185">Reference proteome</keyword>
<dbReference type="PROSITE" id="PS50011">
    <property type="entry name" value="PROTEIN_KINASE_DOM"/>
    <property type="match status" value="1"/>
</dbReference>
<dbReference type="GO" id="GO:0005737">
    <property type="term" value="C:cytoplasm"/>
    <property type="evidence" value="ECO:0007669"/>
    <property type="project" value="TreeGrafter"/>
</dbReference>
<dbReference type="OrthoDB" id="5816437at2759"/>
<reference evidence="3" key="1">
    <citation type="submission" date="2017-01" db="EMBL/GenBank/DDBJ databases">
        <title>Comparative genomics of anhydrobiosis in the tardigrade Hypsibius dujardini.</title>
        <authorList>
            <person name="Yoshida Y."/>
            <person name="Koutsovoulos G."/>
            <person name="Laetsch D."/>
            <person name="Stevens L."/>
            <person name="Kumar S."/>
            <person name="Horikawa D."/>
            <person name="Ishino K."/>
            <person name="Komine S."/>
            <person name="Tomita M."/>
            <person name="Blaxter M."/>
            <person name="Arakawa K."/>
        </authorList>
    </citation>
    <scope>NUCLEOTIDE SEQUENCE [LARGE SCALE GENOMIC DNA]</scope>
    <source>
        <strain evidence="3">Z151</strain>
    </source>
</reference>
<dbReference type="InterPro" id="IPR053235">
    <property type="entry name" value="Ser_Thr_kinase"/>
</dbReference>